<keyword evidence="7" id="KW-1185">Reference proteome</keyword>
<dbReference type="Proteomes" id="UP000004310">
    <property type="component" value="Unassembled WGS sequence"/>
</dbReference>
<comment type="similarity">
    <text evidence="1">Belongs to the glycosyltransferase 2 family.</text>
</comment>
<feature type="domain" description="Galactosyltransferase C-terminal" evidence="5">
    <location>
        <begin position="147"/>
        <end position="203"/>
    </location>
</feature>
<evidence type="ECO:0000259" key="4">
    <source>
        <dbReference type="Pfam" id="PF00535"/>
    </source>
</evidence>
<dbReference type="SUPFAM" id="SSF53448">
    <property type="entry name" value="Nucleotide-diphospho-sugar transferases"/>
    <property type="match status" value="1"/>
</dbReference>
<evidence type="ECO:0000256" key="2">
    <source>
        <dbReference type="ARBA" id="ARBA00022676"/>
    </source>
</evidence>
<dbReference type="Pfam" id="PF02709">
    <property type="entry name" value="Glyco_transf_7C"/>
    <property type="match status" value="1"/>
</dbReference>
<proteinExistence type="inferred from homology"/>
<evidence type="ECO:0008006" key="8">
    <source>
        <dbReference type="Google" id="ProtNLM"/>
    </source>
</evidence>
<dbReference type="RefSeq" id="WP_007068507.1">
    <property type="nucleotide sequence ID" value="NZ_DS022272.1"/>
</dbReference>
<organism evidence="6 7">
    <name type="scientific">Fulvimarina pelagi HTCC2506</name>
    <dbReference type="NCBI Taxonomy" id="314231"/>
    <lineage>
        <taxon>Bacteria</taxon>
        <taxon>Pseudomonadati</taxon>
        <taxon>Pseudomonadota</taxon>
        <taxon>Alphaproteobacteria</taxon>
        <taxon>Hyphomicrobiales</taxon>
        <taxon>Aurantimonadaceae</taxon>
        <taxon>Fulvimarina</taxon>
    </lineage>
</organism>
<keyword evidence="3" id="KW-0808">Transferase</keyword>
<dbReference type="EMBL" id="AATP01000002">
    <property type="protein sequence ID" value="EAU42139.1"/>
    <property type="molecule type" value="Genomic_DNA"/>
</dbReference>
<comment type="caution">
    <text evidence="6">The sequence shown here is derived from an EMBL/GenBank/DDBJ whole genome shotgun (WGS) entry which is preliminary data.</text>
</comment>
<gene>
    <name evidence="6" type="ORF">FP2506_16939</name>
</gene>
<dbReference type="Gene3D" id="3.90.550.10">
    <property type="entry name" value="Spore Coat Polysaccharide Biosynthesis Protein SpsA, Chain A"/>
    <property type="match status" value="1"/>
</dbReference>
<dbReference type="AlphaFoldDB" id="Q0G2P2"/>
<evidence type="ECO:0000313" key="6">
    <source>
        <dbReference type="EMBL" id="EAU42139.1"/>
    </source>
</evidence>
<dbReference type="eggNOG" id="COG1216">
    <property type="taxonomic scope" value="Bacteria"/>
</dbReference>
<reference evidence="6 7" key="1">
    <citation type="journal article" date="2010" name="J. Bacteriol.">
        <title>Genome sequence of Fulvimarina pelagi HTCC2506T, a Mn(II)-oxidizing alphaproteobacterium possessing an aerobic anoxygenic photosynthetic gene cluster and Xanthorhodopsin.</title>
        <authorList>
            <person name="Kang I."/>
            <person name="Oh H.M."/>
            <person name="Lim S.I."/>
            <person name="Ferriera S."/>
            <person name="Giovannoni S.J."/>
            <person name="Cho J.C."/>
        </authorList>
    </citation>
    <scope>NUCLEOTIDE SEQUENCE [LARGE SCALE GENOMIC DNA]</scope>
    <source>
        <strain evidence="6 7">HTCC2506</strain>
    </source>
</reference>
<keyword evidence="2" id="KW-0328">Glycosyltransferase</keyword>
<dbReference type="STRING" id="217511.GCA_001463845_03186"/>
<dbReference type="Pfam" id="PF00535">
    <property type="entry name" value="Glycos_transf_2"/>
    <property type="match status" value="1"/>
</dbReference>
<dbReference type="PANTHER" id="PTHR43179:SF12">
    <property type="entry name" value="GALACTOFURANOSYLTRANSFERASE GLFT2"/>
    <property type="match status" value="1"/>
</dbReference>
<evidence type="ECO:0000313" key="7">
    <source>
        <dbReference type="Proteomes" id="UP000004310"/>
    </source>
</evidence>
<accession>Q0G2P2</accession>
<evidence type="ECO:0000256" key="1">
    <source>
        <dbReference type="ARBA" id="ARBA00006739"/>
    </source>
</evidence>
<protein>
    <recommendedName>
        <fullName evidence="8">Sugar transferase</fullName>
    </recommendedName>
</protein>
<dbReference type="InterPro" id="IPR001173">
    <property type="entry name" value="Glyco_trans_2-like"/>
</dbReference>
<name>Q0G2P2_9HYPH</name>
<evidence type="ECO:0000259" key="5">
    <source>
        <dbReference type="Pfam" id="PF02709"/>
    </source>
</evidence>
<dbReference type="PANTHER" id="PTHR43179">
    <property type="entry name" value="RHAMNOSYLTRANSFERASE WBBL"/>
    <property type="match status" value="1"/>
</dbReference>
<feature type="domain" description="Glycosyltransferase 2-like" evidence="4">
    <location>
        <begin position="22"/>
        <end position="111"/>
    </location>
</feature>
<dbReference type="HOGENOM" id="CLU_077127_0_0_5"/>
<sequence length="287" mass="32082">MSVSVLTLVRGRRVQLVNLMLSLAEQTRPPDELVIAFMQEEVEPDLPEIGIPVRFLTVPGDVLPLARARNAAASASHGDTMIFLDVDCIASPTLVESFEAAATSERGLFLGEVLYLPEGALVEPLDFATLDVVGIPHPSKPEMPQTSWRRETNSGEFWGLSFALRKSLWDGLGGMDERFIGYGGEETDLAARLDKARIPVWWTANARAYHQHHPVHVPPLNHFDSIIRNARLFFQKHGYWCMTYWLGQFAQERLIAWSEAGASIEVLREPDAEMIAAARQPGYVRFS</sequence>
<dbReference type="InterPro" id="IPR027791">
    <property type="entry name" value="Galactosyl_T_C"/>
</dbReference>
<evidence type="ECO:0000256" key="3">
    <source>
        <dbReference type="ARBA" id="ARBA00022679"/>
    </source>
</evidence>
<dbReference type="GO" id="GO:0016757">
    <property type="term" value="F:glycosyltransferase activity"/>
    <property type="evidence" value="ECO:0007669"/>
    <property type="project" value="UniProtKB-KW"/>
</dbReference>
<dbReference type="InterPro" id="IPR029044">
    <property type="entry name" value="Nucleotide-diphossugar_trans"/>
</dbReference>